<dbReference type="GO" id="GO:0004674">
    <property type="term" value="F:protein serine/threonine kinase activity"/>
    <property type="evidence" value="ECO:0007669"/>
    <property type="project" value="UniProtKB-KW"/>
</dbReference>
<reference evidence="8" key="1">
    <citation type="submission" date="2023-11" db="EMBL/GenBank/DDBJ databases">
        <authorList>
            <person name="De Vega J J."/>
            <person name="De Vega J J."/>
        </authorList>
    </citation>
    <scope>NUCLEOTIDE SEQUENCE</scope>
</reference>
<gene>
    <name evidence="8" type="ORF">MYCIT1_LOCUS21508</name>
</gene>
<dbReference type="GO" id="GO:0005524">
    <property type="term" value="F:ATP binding"/>
    <property type="evidence" value="ECO:0007669"/>
    <property type="project" value="UniProtKB-KW"/>
</dbReference>
<feature type="region of interest" description="Disordered" evidence="6">
    <location>
        <begin position="344"/>
        <end position="393"/>
    </location>
</feature>
<evidence type="ECO:0000256" key="3">
    <source>
        <dbReference type="ARBA" id="ARBA00022741"/>
    </source>
</evidence>
<dbReference type="SUPFAM" id="SSF56112">
    <property type="entry name" value="Protein kinase-like (PK-like)"/>
    <property type="match status" value="1"/>
</dbReference>
<dbReference type="SMART" id="SM00811">
    <property type="entry name" value="Alpha_kinase"/>
    <property type="match status" value="1"/>
</dbReference>
<keyword evidence="4" id="KW-0418">Kinase</keyword>
<dbReference type="Gene3D" id="3.20.200.10">
    <property type="entry name" value="MHCK/EF2 kinase"/>
    <property type="match status" value="1"/>
</dbReference>
<dbReference type="GO" id="GO:1903013">
    <property type="term" value="P:response to differentiation-inducing factor 1"/>
    <property type="evidence" value="ECO:0007669"/>
    <property type="project" value="TreeGrafter"/>
</dbReference>
<evidence type="ECO:0000313" key="8">
    <source>
        <dbReference type="EMBL" id="CAK5274357.1"/>
    </source>
</evidence>
<protein>
    <recommendedName>
        <fullName evidence="7">Alpha-type protein kinase domain-containing protein</fullName>
    </recommendedName>
</protein>
<keyword evidence="2" id="KW-0808">Transferase</keyword>
<dbReference type="InterPro" id="IPR011009">
    <property type="entry name" value="Kinase-like_dom_sf"/>
</dbReference>
<name>A0AAD2HET2_9AGAR</name>
<proteinExistence type="predicted"/>
<feature type="compositionally biased region" description="Polar residues" evidence="6">
    <location>
        <begin position="371"/>
        <end position="393"/>
    </location>
</feature>
<feature type="compositionally biased region" description="Polar residues" evidence="6">
    <location>
        <begin position="354"/>
        <end position="364"/>
    </location>
</feature>
<keyword evidence="9" id="KW-1185">Reference proteome</keyword>
<dbReference type="InterPro" id="IPR051852">
    <property type="entry name" value="Alpha-type_PK"/>
</dbReference>
<dbReference type="AlphaFoldDB" id="A0AAD2HET2"/>
<comment type="caution">
    <text evidence="8">The sequence shown here is derived from an EMBL/GenBank/DDBJ whole genome shotgun (WGS) entry which is preliminary data.</text>
</comment>
<evidence type="ECO:0000256" key="6">
    <source>
        <dbReference type="SAM" id="MobiDB-lite"/>
    </source>
</evidence>
<dbReference type="EMBL" id="CAVNYO010000401">
    <property type="protein sequence ID" value="CAK5274357.1"/>
    <property type="molecule type" value="Genomic_DNA"/>
</dbReference>
<dbReference type="Proteomes" id="UP001295794">
    <property type="component" value="Unassembled WGS sequence"/>
</dbReference>
<dbReference type="PROSITE" id="PS51158">
    <property type="entry name" value="ALPHA_KINASE"/>
    <property type="match status" value="1"/>
</dbReference>
<keyword evidence="5" id="KW-0067">ATP-binding</keyword>
<feature type="region of interest" description="Disordered" evidence="6">
    <location>
        <begin position="79"/>
        <end position="99"/>
    </location>
</feature>
<evidence type="ECO:0000256" key="4">
    <source>
        <dbReference type="ARBA" id="ARBA00022777"/>
    </source>
</evidence>
<evidence type="ECO:0000256" key="5">
    <source>
        <dbReference type="ARBA" id="ARBA00022840"/>
    </source>
</evidence>
<accession>A0AAD2HET2</accession>
<dbReference type="GO" id="GO:0031037">
    <property type="term" value="P:myosin II filament disassembly"/>
    <property type="evidence" value="ECO:0007669"/>
    <property type="project" value="TreeGrafter"/>
</dbReference>
<feature type="domain" description="Alpha-type protein kinase" evidence="7">
    <location>
        <begin position="480"/>
        <end position="719"/>
    </location>
</feature>
<feature type="region of interest" description="Disordered" evidence="6">
    <location>
        <begin position="413"/>
        <end position="432"/>
    </location>
</feature>
<dbReference type="PANTHER" id="PTHR45992:SF2">
    <property type="entry name" value="EUKARYOTIC ELONGATION FACTOR 2 KINASE"/>
    <property type="match status" value="1"/>
</dbReference>
<feature type="compositionally biased region" description="Low complexity" evidence="6">
    <location>
        <begin position="79"/>
        <end position="90"/>
    </location>
</feature>
<evidence type="ECO:0000313" key="9">
    <source>
        <dbReference type="Proteomes" id="UP001295794"/>
    </source>
</evidence>
<dbReference type="InterPro" id="IPR004166">
    <property type="entry name" value="a-kinase_dom"/>
</dbReference>
<keyword evidence="1" id="KW-0723">Serine/threonine-protein kinase</keyword>
<dbReference type="Pfam" id="PF02816">
    <property type="entry name" value="Alpha_kinase"/>
    <property type="match status" value="1"/>
</dbReference>
<evidence type="ECO:0000256" key="2">
    <source>
        <dbReference type="ARBA" id="ARBA00022679"/>
    </source>
</evidence>
<evidence type="ECO:0000259" key="7">
    <source>
        <dbReference type="PROSITE" id="PS51158"/>
    </source>
</evidence>
<organism evidence="8 9">
    <name type="scientific">Mycena citricolor</name>
    <dbReference type="NCBI Taxonomy" id="2018698"/>
    <lineage>
        <taxon>Eukaryota</taxon>
        <taxon>Fungi</taxon>
        <taxon>Dikarya</taxon>
        <taxon>Basidiomycota</taxon>
        <taxon>Agaricomycotina</taxon>
        <taxon>Agaricomycetes</taxon>
        <taxon>Agaricomycetidae</taxon>
        <taxon>Agaricales</taxon>
        <taxon>Marasmiineae</taxon>
        <taxon>Mycenaceae</taxon>
        <taxon>Mycena</taxon>
    </lineage>
</organism>
<evidence type="ECO:0000256" key="1">
    <source>
        <dbReference type="ARBA" id="ARBA00022527"/>
    </source>
</evidence>
<sequence length="722" mass="78818">MSNAGVLYAKFTNDATVDIPFECRSGRRCKSTLRTDTAKGLIVMPGQPRFTVESASQVSGSRVVCEACYVYYDGKRTSTRGAPGPSAARPLLPPPATPNLEAEREAIRRQNIEGRLGDKSLGGQIAPIGAGLMAPPAIIPQRQSSGSSVPRISVPNQLAVGQLAVAAPNSAAAASQFNSQGYSSAHASYGSQYSLWGNMAYSGLSREFLTLNIGVRHEFPGKPNGVVFGTINEGKNISAQATASEIIQLVLEVGGGKLAAQIAEETASQFVFNTTTFVVRQLEGWINIHEEPPHQPLLYHRYLKLGTGKNRIPWTFIRFLNFQEEQIEQSESKGSSINLQAEFTEATEPLVTEPAQSKSRMQTRSQRKSNSRTTQTVPRSSIRTRSMQGSVSDQTRDVQYELYNAEIISQNTNDNSISADTPSKKRSAESDIEEFQPLDRQRLRNALNAGGASVTVSKSAPIHTSETIEFFRIRPSGLQDLLRENRAFKIEMSAAEGGTLALKPSASPLGVGTFKSAHSAYLTLTRLSDTPLGASPGQHVALKRMFRTRETLKRFDPVNEYEHTISEANLLFWGTAILRFTMEAGNAMVHEAAAAGSSSKTMSSLRRTYLLEELIGTGKFVKYINNNSATPVASLSPDRRSLAEFLCFTQHVQYEQTDGLVFLSDLQGSGALLTDPQIMTSPSLDGGLFGGGNYGKFFEQFPEQHVCSRYCEFFKLSSLQED</sequence>
<dbReference type="PANTHER" id="PTHR45992">
    <property type="entry name" value="EUKARYOTIC ELONGATION FACTOR 2 KINASE-RELATED"/>
    <property type="match status" value="1"/>
</dbReference>
<keyword evidence="3" id="KW-0547">Nucleotide-binding</keyword>